<dbReference type="Pfam" id="PF00092">
    <property type="entry name" value="VWA"/>
    <property type="match status" value="1"/>
</dbReference>
<evidence type="ECO:0000256" key="5">
    <source>
        <dbReference type="SAM" id="Phobius"/>
    </source>
</evidence>
<keyword evidence="2 5" id="KW-0812">Transmembrane</keyword>
<dbReference type="InterPro" id="IPR002035">
    <property type="entry name" value="VWF_A"/>
</dbReference>
<dbReference type="PANTHER" id="PTHR22550">
    <property type="entry name" value="SPORE GERMINATION PROTEIN"/>
    <property type="match status" value="1"/>
</dbReference>
<feature type="transmembrane region" description="Helical" evidence="5">
    <location>
        <begin position="299"/>
        <end position="316"/>
    </location>
</feature>
<dbReference type="InterPro" id="IPR050768">
    <property type="entry name" value="UPF0353/GerABKA_families"/>
</dbReference>
<feature type="transmembrane region" description="Helical" evidence="5">
    <location>
        <begin position="43"/>
        <end position="69"/>
    </location>
</feature>
<dbReference type="PANTHER" id="PTHR22550:SF5">
    <property type="entry name" value="LEUCINE ZIPPER PROTEIN 4"/>
    <property type="match status" value="1"/>
</dbReference>
<dbReference type="InterPro" id="IPR036465">
    <property type="entry name" value="vWFA_dom_sf"/>
</dbReference>
<dbReference type="SUPFAM" id="SSF53300">
    <property type="entry name" value="vWA-like"/>
    <property type="match status" value="1"/>
</dbReference>
<gene>
    <name evidence="7" type="ORF">LCGC14_1680010</name>
</gene>
<dbReference type="Gene3D" id="3.40.50.410">
    <property type="entry name" value="von Willebrand factor, type A domain"/>
    <property type="match status" value="1"/>
</dbReference>
<reference evidence="7" key="1">
    <citation type="journal article" date="2015" name="Nature">
        <title>Complex archaea that bridge the gap between prokaryotes and eukaryotes.</title>
        <authorList>
            <person name="Spang A."/>
            <person name="Saw J.H."/>
            <person name="Jorgensen S.L."/>
            <person name="Zaremba-Niedzwiedzka K."/>
            <person name="Martijn J."/>
            <person name="Lind A.E."/>
            <person name="van Eijk R."/>
            <person name="Schleper C."/>
            <person name="Guy L."/>
            <person name="Ettema T.J."/>
        </authorList>
    </citation>
    <scope>NUCLEOTIDE SEQUENCE</scope>
</reference>
<protein>
    <recommendedName>
        <fullName evidence="6">VWFA domain-containing protein</fullName>
    </recommendedName>
</protein>
<dbReference type="SMART" id="SM00327">
    <property type="entry name" value="VWA"/>
    <property type="match status" value="1"/>
</dbReference>
<evidence type="ECO:0000313" key="7">
    <source>
        <dbReference type="EMBL" id="KKM17015.1"/>
    </source>
</evidence>
<dbReference type="EMBL" id="LAZR01014544">
    <property type="protein sequence ID" value="KKM17015.1"/>
    <property type="molecule type" value="Genomic_DNA"/>
</dbReference>
<keyword evidence="3 5" id="KW-1133">Transmembrane helix</keyword>
<dbReference type="CDD" id="cd01467">
    <property type="entry name" value="vWA_BatA_type"/>
    <property type="match status" value="1"/>
</dbReference>
<name>A0A0F9KP08_9ZZZZ</name>
<proteinExistence type="predicted"/>
<dbReference type="InterPro" id="IPR033881">
    <property type="entry name" value="vWA_BatA_type"/>
</dbReference>
<evidence type="ECO:0000259" key="6">
    <source>
        <dbReference type="PROSITE" id="PS50234"/>
    </source>
</evidence>
<accession>A0A0F9KP08</accession>
<comment type="caution">
    <text evidence="7">The sequence shown here is derived from an EMBL/GenBank/DDBJ whole genome shotgun (WGS) entry which is preliminary data.</text>
</comment>
<sequence length="325" mass="36359">MEFKNPHILWSLIIIPLTLYYVYRKKKEGTISAPFFSFFPEKNTFRVTLFLIANISLVLSMGFFLTALARPQEGYIEDKFITEGIDIVLALDISSSMKAEDLKPNRLGAANSVAKEFINGRKTDKIGLVVFSRKAITYSPLTIDYGILYNFIDTIEIGMIPDGTAIGNAIAEGTKRLRGGEGKSKVLILLTDGVNNSGEIDPLTAARAAKALSIKIYTIGVGSKGTAPYPVDDQAFGKRYVSIPVQIDEEVLLNIAGITNGRYFRATDTKKLIEIYEEIDKLEKSKIEIKQFIKVRERFYYPLLSGIFLLCLHFTIHKLVLRVVP</sequence>
<dbReference type="PROSITE" id="PS50234">
    <property type="entry name" value="VWFA"/>
    <property type="match status" value="1"/>
</dbReference>
<evidence type="ECO:0000256" key="1">
    <source>
        <dbReference type="ARBA" id="ARBA00022475"/>
    </source>
</evidence>
<feature type="transmembrane region" description="Helical" evidence="5">
    <location>
        <begin position="7"/>
        <end position="23"/>
    </location>
</feature>
<organism evidence="7">
    <name type="scientific">marine sediment metagenome</name>
    <dbReference type="NCBI Taxonomy" id="412755"/>
    <lineage>
        <taxon>unclassified sequences</taxon>
        <taxon>metagenomes</taxon>
        <taxon>ecological metagenomes</taxon>
    </lineage>
</organism>
<keyword evidence="4 5" id="KW-0472">Membrane</keyword>
<evidence type="ECO:0000256" key="2">
    <source>
        <dbReference type="ARBA" id="ARBA00022692"/>
    </source>
</evidence>
<feature type="domain" description="VWFA" evidence="6">
    <location>
        <begin position="86"/>
        <end position="279"/>
    </location>
</feature>
<evidence type="ECO:0000256" key="3">
    <source>
        <dbReference type="ARBA" id="ARBA00022989"/>
    </source>
</evidence>
<keyword evidence="1" id="KW-1003">Cell membrane</keyword>
<evidence type="ECO:0000256" key="4">
    <source>
        <dbReference type="ARBA" id="ARBA00023136"/>
    </source>
</evidence>
<dbReference type="AlphaFoldDB" id="A0A0F9KP08"/>